<dbReference type="InterPro" id="IPR036291">
    <property type="entry name" value="NAD(P)-bd_dom_sf"/>
</dbReference>
<dbReference type="InterPro" id="IPR057326">
    <property type="entry name" value="KR_dom"/>
</dbReference>
<dbReference type="Gene3D" id="3.40.50.720">
    <property type="entry name" value="NAD(P)-binding Rossmann-like Domain"/>
    <property type="match status" value="1"/>
</dbReference>
<dbReference type="PIRSF" id="PIRSF000126">
    <property type="entry name" value="11-beta-HSD1"/>
    <property type="match status" value="1"/>
</dbReference>
<name>A0ABS5TDK2_9ACTN</name>
<evidence type="ECO:0000256" key="2">
    <source>
        <dbReference type="ARBA" id="ARBA00023002"/>
    </source>
</evidence>
<keyword evidence="6" id="KW-1185">Reference proteome</keyword>
<dbReference type="InterPro" id="IPR002347">
    <property type="entry name" value="SDR_fam"/>
</dbReference>
<dbReference type="PRINTS" id="PR00081">
    <property type="entry name" value="GDHRDH"/>
</dbReference>
<dbReference type="EMBL" id="JAHBAY010000003">
    <property type="protein sequence ID" value="MBT0769159.1"/>
    <property type="molecule type" value="Genomic_DNA"/>
</dbReference>
<comment type="similarity">
    <text evidence="1 3">Belongs to the short-chain dehydrogenases/reductases (SDR) family.</text>
</comment>
<evidence type="ECO:0000313" key="6">
    <source>
        <dbReference type="Proteomes" id="UP001197247"/>
    </source>
</evidence>
<evidence type="ECO:0000256" key="1">
    <source>
        <dbReference type="ARBA" id="ARBA00006484"/>
    </source>
</evidence>
<dbReference type="InterPro" id="IPR020904">
    <property type="entry name" value="Sc_DH/Rdtase_CS"/>
</dbReference>
<evidence type="ECO:0000256" key="3">
    <source>
        <dbReference type="RuleBase" id="RU000363"/>
    </source>
</evidence>
<keyword evidence="2" id="KW-0560">Oxidoreductase</keyword>
<dbReference type="SUPFAM" id="SSF51735">
    <property type="entry name" value="NAD(P)-binding Rossmann-fold domains"/>
    <property type="match status" value="1"/>
</dbReference>
<sequence length="254" mass="26913">MPTALITGPTAGLGTAFARRLAKDGYHLVLVARDAARLAALREELGNDAEVIVADLGVPDQRRAVVERVADESRPVDLLVNNAGIGGQGEFWATDFARLHHQLELNVTAVVELTHAALPGMKRRGAGGVINVASVAGLTPGRGSTYTASKAYVIALSEGLSNGLRGTGVRVLALCPGFVHTEFHARAGIDMTWAPEALWLNAEYVVDQGLADLHRDAVVSIPSLRYKALVTASRLMPRRLTRTVAAALGGRSRT</sequence>
<feature type="domain" description="Ketoreductase" evidence="4">
    <location>
        <begin position="2"/>
        <end position="181"/>
    </location>
</feature>
<dbReference type="PANTHER" id="PTHR44196:SF2">
    <property type="entry name" value="SHORT-CHAIN DEHYDROGENASE-RELATED"/>
    <property type="match status" value="1"/>
</dbReference>
<dbReference type="PANTHER" id="PTHR44196">
    <property type="entry name" value="DEHYDROGENASE/REDUCTASE SDR FAMILY MEMBER 7B"/>
    <property type="match status" value="1"/>
</dbReference>
<reference evidence="5 6" key="1">
    <citation type="submission" date="2021-05" db="EMBL/GenBank/DDBJ databases">
        <title>Kineosporia and Streptomyces sp. nov. two new marine actinobacteria isolated from Coral.</title>
        <authorList>
            <person name="Buangrab K."/>
            <person name="Sutthacheep M."/>
            <person name="Yeemin T."/>
            <person name="Harunari E."/>
            <person name="Igarashi Y."/>
            <person name="Kanchanasin P."/>
            <person name="Tanasupawat S."/>
            <person name="Phongsopitanun W."/>
        </authorList>
    </citation>
    <scope>NUCLEOTIDE SEQUENCE [LARGE SCALE GENOMIC DNA]</scope>
    <source>
        <strain evidence="5 6">J2-2</strain>
    </source>
</reference>
<dbReference type="PROSITE" id="PS00061">
    <property type="entry name" value="ADH_SHORT"/>
    <property type="match status" value="1"/>
</dbReference>
<organism evidence="5 6">
    <name type="scientific">Kineosporia corallincola</name>
    <dbReference type="NCBI Taxonomy" id="2835133"/>
    <lineage>
        <taxon>Bacteria</taxon>
        <taxon>Bacillati</taxon>
        <taxon>Actinomycetota</taxon>
        <taxon>Actinomycetes</taxon>
        <taxon>Kineosporiales</taxon>
        <taxon>Kineosporiaceae</taxon>
        <taxon>Kineosporia</taxon>
    </lineage>
</organism>
<dbReference type="RefSeq" id="WP_214155444.1">
    <property type="nucleotide sequence ID" value="NZ_JAHBAY010000003.1"/>
</dbReference>
<dbReference type="Pfam" id="PF00106">
    <property type="entry name" value="adh_short"/>
    <property type="match status" value="1"/>
</dbReference>
<gene>
    <name evidence="5" type="ORF">KIH74_09530</name>
</gene>
<proteinExistence type="inferred from homology"/>
<evidence type="ECO:0000259" key="4">
    <source>
        <dbReference type="SMART" id="SM00822"/>
    </source>
</evidence>
<evidence type="ECO:0000313" key="5">
    <source>
        <dbReference type="EMBL" id="MBT0769159.1"/>
    </source>
</evidence>
<accession>A0ABS5TDK2</accession>
<protein>
    <submittedName>
        <fullName evidence="5">SDR family oxidoreductase</fullName>
    </submittedName>
</protein>
<dbReference type="SMART" id="SM00822">
    <property type="entry name" value="PKS_KR"/>
    <property type="match status" value="1"/>
</dbReference>
<dbReference type="PRINTS" id="PR00080">
    <property type="entry name" value="SDRFAMILY"/>
</dbReference>
<comment type="caution">
    <text evidence="5">The sequence shown here is derived from an EMBL/GenBank/DDBJ whole genome shotgun (WGS) entry which is preliminary data.</text>
</comment>
<dbReference type="Proteomes" id="UP001197247">
    <property type="component" value="Unassembled WGS sequence"/>
</dbReference>
<dbReference type="CDD" id="cd05233">
    <property type="entry name" value="SDR_c"/>
    <property type="match status" value="1"/>
</dbReference>